<keyword evidence="2" id="KW-1185">Reference proteome</keyword>
<gene>
    <name evidence="1" type="ORF">SporoS204_13535</name>
</gene>
<organism evidence="1 2">
    <name type="scientific">Sporosarcina ureae</name>
    <dbReference type="NCBI Taxonomy" id="1571"/>
    <lineage>
        <taxon>Bacteria</taxon>
        <taxon>Bacillati</taxon>
        <taxon>Bacillota</taxon>
        <taxon>Bacilli</taxon>
        <taxon>Bacillales</taxon>
        <taxon>Caryophanaceae</taxon>
        <taxon>Sporosarcina</taxon>
    </lineage>
</organism>
<proteinExistence type="predicted"/>
<dbReference type="Proteomes" id="UP000192486">
    <property type="component" value="Chromosome"/>
</dbReference>
<accession>A0ABM6JXX7</accession>
<name>A0ABM6JXX7_SPOUR</name>
<protein>
    <submittedName>
        <fullName evidence="1">Uncharacterized protein</fullName>
    </submittedName>
</protein>
<dbReference type="EMBL" id="CP015108">
    <property type="protein sequence ID" value="ARF15082.1"/>
    <property type="molecule type" value="Genomic_DNA"/>
</dbReference>
<evidence type="ECO:0000313" key="2">
    <source>
        <dbReference type="Proteomes" id="UP000192486"/>
    </source>
</evidence>
<sequence>MNSVKDIIFPQDINRLPNRSLREICTDIGIDSTGSSGVLTNKIWSNYARIPQEAFDKLKEQALVGNTSLAWFHLSTNESLVGTKDKIVAGMNFDPFSEVRIPNENEITSEPKIICGATLGNDKLYYLRFIHSTGTTTSYFANTQHVRSRQEITTVYIDEEEGIVEIRSNSTNARKVASSLAILIQQQIAFEQTDALAPYGHAVERFADALDGQLIDTVGRPEGSDTEFKEEEGESIVNVLSALDDYFNDKDINALESKLNHEELNEVLSSTPFTTLLLSGLETVGLGSIRELRGLPLYDYIEPYIQKQNGSILFDVVENGVVQEYSIKVGIKTKTVKFNTPATEKALDFVREKIATI</sequence>
<dbReference type="RefSeq" id="WP_029052537.1">
    <property type="nucleotide sequence ID" value="NZ_CP015108.1"/>
</dbReference>
<evidence type="ECO:0000313" key="1">
    <source>
        <dbReference type="EMBL" id="ARF15082.1"/>
    </source>
</evidence>
<reference evidence="1 2" key="1">
    <citation type="submission" date="2016-04" db="EMBL/GenBank/DDBJ databases">
        <title>Comparative Genomics and Epigenetics of Sporosarcina ureae.</title>
        <authorList>
            <person name="Oliver A.S."/>
            <person name="Cooper K.K."/>
        </authorList>
    </citation>
    <scope>NUCLEOTIDE SEQUENCE [LARGE SCALE GENOMIC DNA]</scope>
    <source>
        <strain evidence="1 2">S204</strain>
    </source>
</reference>